<dbReference type="EMBL" id="UAVB01000010">
    <property type="protein sequence ID" value="SQA20269.1"/>
    <property type="molecule type" value="Genomic_DNA"/>
</dbReference>
<evidence type="ECO:0000313" key="3">
    <source>
        <dbReference type="EMBL" id="SQA20269.1"/>
    </source>
</evidence>
<dbReference type="EMBL" id="UAVB01000010">
    <property type="protein sequence ID" value="SQA20268.1"/>
    <property type="molecule type" value="Genomic_DNA"/>
</dbReference>
<sequence length="118" mass="13973">MDELKRRNKLVYSEKYRLKQLFKDIPEDKKKIAEGLFTQAARLRILLNDMWIDISENGDYELFSQSETQTPYERERPVAKLYNSRDATYHRVIKQLIDMLPEGKTVNKDDFTNGGDLL</sequence>
<gene>
    <name evidence="1" type="ORF">AX245_03375</name>
    <name evidence="2" type="ORF">NCTC8181_02618</name>
    <name evidence="3" type="ORF">NCTC8181_02619</name>
</gene>
<dbReference type="RefSeq" id="WP_000343900.1">
    <property type="nucleotide sequence ID" value="NZ_CAACXY010000005.1"/>
</dbReference>
<dbReference type="AlphaFoldDB" id="A0A7Z7KCF8"/>
<organism evidence="3 5">
    <name type="scientific">Streptococcus agalactiae</name>
    <dbReference type="NCBI Taxonomy" id="1311"/>
    <lineage>
        <taxon>Bacteria</taxon>
        <taxon>Bacillati</taxon>
        <taxon>Bacillota</taxon>
        <taxon>Bacilli</taxon>
        <taxon>Lactobacillales</taxon>
        <taxon>Streptococcaceae</taxon>
        <taxon>Streptococcus</taxon>
    </lineage>
</organism>
<name>A0A7Z7KCF8_STRAG</name>
<dbReference type="EMBL" id="MAWT01000042">
    <property type="protein sequence ID" value="OCM70878.1"/>
    <property type="molecule type" value="Genomic_DNA"/>
</dbReference>
<evidence type="ECO:0000313" key="2">
    <source>
        <dbReference type="EMBL" id="SQA20268.1"/>
    </source>
</evidence>
<evidence type="ECO:0000313" key="5">
    <source>
        <dbReference type="Proteomes" id="UP000250200"/>
    </source>
</evidence>
<dbReference type="Proteomes" id="UP000093122">
    <property type="component" value="Unassembled WGS sequence"/>
</dbReference>
<evidence type="ECO:0000313" key="4">
    <source>
        <dbReference type="Proteomes" id="UP000093122"/>
    </source>
</evidence>
<accession>A0A7Z7KCF8</accession>
<proteinExistence type="predicted"/>
<reference evidence="3 5" key="2">
    <citation type="submission" date="2018-06" db="EMBL/GenBank/DDBJ databases">
        <authorList>
            <consortium name="Pathogen Informatics"/>
            <person name="Doyle S."/>
        </authorList>
    </citation>
    <scope>NUCLEOTIDE SEQUENCE [LARGE SCALE GENOMIC DNA]</scope>
    <source>
        <strain evidence="3 5">NCTC8181</strain>
    </source>
</reference>
<evidence type="ECO:0000313" key="1">
    <source>
        <dbReference type="EMBL" id="OCM70878.1"/>
    </source>
</evidence>
<protein>
    <submittedName>
        <fullName evidence="3">Uncharacterized protein</fullName>
    </submittedName>
</protein>
<comment type="caution">
    <text evidence="3">The sequence shown here is derived from an EMBL/GenBank/DDBJ whole genome shotgun (WGS) entry which is preliminary data.</text>
</comment>
<dbReference type="Proteomes" id="UP000250200">
    <property type="component" value="Unassembled WGS sequence"/>
</dbReference>
<reference evidence="1 4" key="1">
    <citation type="journal article" date="2016" name="Sci. Rep.">
        <title>Serotype IV Streptococcus agalactiae ST-452 has arisen from large genomic recombination events between CC23 and the hypervirulent CC17 lineages.</title>
        <authorList>
            <person name="Campisi E."/>
            <person name="Rinaudo C.D."/>
            <person name="Donati C."/>
            <person name="Barucco M."/>
            <person name="Torricelli G."/>
            <person name="Edwards M.S."/>
            <person name="Baker C.J."/>
            <person name="Margarit I."/>
            <person name="Rosini R."/>
        </authorList>
    </citation>
    <scope>NUCLEOTIDE SEQUENCE [LARGE SCALE GENOMIC DNA]</scope>
    <source>
        <strain evidence="1 4">CZ-PW-140</strain>
    </source>
</reference>